<organism evidence="1 2">
    <name type="scientific">Paraglaciecola psychrophila 170</name>
    <dbReference type="NCBI Taxonomy" id="1129794"/>
    <lineage>
        <taxon>Bacteria</taxon>
        <taxon>Pseudomonadati</taxon>
        <taxon>Pseudomonadota</taxon>
        <taxon>Gammaproteobacteria</taxon>
        <taxon>Alteromonadales</taxon>
        <taxon>Alteromonadaceae</taxon>
        <taxon>Paraglaciecola</taxon>
    </lineage>
</organism>
<name>M4RXL4_9ALTE</name>
<dbReference type="STRING" id="1129794.C427_1108"/>
<sequence>MREPPQQDLAPKLFVIMNMLSAKVDVPMPADAKICNIVVQNSPIFYRNVILSYIKLHHKPVSML</sequence>
<dbReference type="Proteomes" id="UP000011864">
    <property type="component" value="Chromosome"/>
</dbReference>
<dbReference type="KEGG" id="gps:C427_1108"/>
<dbReference type="PATRIC" id="fig|1129794.4.peg.1095"/>
<proteinExistence type="predicted"/>
<keyword evidence="2" id="KW-1185">Reference proteome</keyword>
<reference evidence="1 2" key="1">
    <citation type="journal article" date="2013" name="Genome Announc.">
        <title>Complete Genome Sequence of Glaciecola psychrophila Strain 170T.</title>
        <authorList>
            <person name="Yin J."/>
            <person name="Chen J."/>
            <person name="Liu G."/>
            <person name="Yu Y."/>
            <person name="Song L."/>
            <person name="Wang X."/>
            <person name="Qu X."/>
        </authorList>
    </citation>
    <scope>NUCLEOTIDE SEQUENCE [LARGE SCALE GENOMIC DNA]</scope>
    <source>
        <strain evidence="1 2">170</strain>
    </source>
</reference>
<accession>M4RXL4</accession>
<gene>
    <name evidence="1" type="ORF">C427_1108</name>
</gene>
<dbReference type="HOGENOM" id="CLU_2863787_0_0_6"/>
<protein>
    <submittedName>
        <fullName evidence="1">Uncharacterized protein</fullName>
    </submittedName>
</protein>
<dbReference type="AlphaFoldDB" id="M4RXL4"/>
<evidence type="ECO:0000313" key="2">
    <source>
        <dbReference type="Proteomes" id="UP000011864"/>
    </source>
</evidence>
<evidence type="ECO:0000313" key="1">
    <source>
        <dbReference type="EMBL" id="AGH43217.1"/>
    </source>
</evidence>
<dbReference type="EMBL" id="CP003837">
    <property type="protein sequence ID" value="AGH43217.1"/>
    <property type="molecule type" value="Genomic_DNA"/>
</dbReference>